<gene>
    <name evidence="1" type="ORF">DCAR_0727464</name>
</gene>
<evidence type="ECO:0000313" key="2">
    <source>
        <dbReference type="Proteomes" id="UP000077755"/>
    </source>
</evidence>
<evidence type="ECO:0000313" key="1">
    <source>
        <dbReference type="EMBL" id="WOH08028.1"/>
    </source>
</evidence>
<sequence>MHHHYDYKYWFGNIKVVGHPQPPLSLGSGGGFYLPANAKQDQAKVEIHSVDDEFKHLVSEASLKKPFATIV</sequence>
<dbReference type="Gramene" id="KZM86815">
    <property type="protein sequence ID" value="KZM86815"/>
    <property type="gene ID" value="DCAR_023949"/>
</dbReference>
<accession>A0A164SXZ8</accession>
<proteinExistence type="predicted"/>
<reference evidence="1" key="2">
    <citation type="submission" date="2022-03" db="EMBL/GenBank/DDBJ databases">
        <title>Draft title - Genomic analysis of global carrot germplasm unveils the trajectory of domestication and the origin of high carotenoid orange carrot.</title>
        <authorList>
            <person name="Iorizzo M."/>
            <person name="Ellison S."/>
            <person name="Senalik D."/>
            <person name="Macko-Podgorni A."/>
            <person name="Grzebelus D."/>
            <person name="Bostan H."/>
            <person name="Rolling W."/>
            <person name="Curaba J."/>
            <person name="Simon P."/>
        </authorList>
    </citation>
    <scope>NUCLEOTIDE SEQUENCE</scope>
    <source>
        <tissue evidence="1">Leaf</tissue>
    </source>
</reference>
<protein>
    <submittedName>
        <fullName evidence="1">Uncharacterized protein</fullName>
    </submittedName>
</protein>
<organism evidence="1 2">
    <name type="scientific">Daucus carota subsp. sativus</name>
    <name type="common">Carrot</name>
    <dbReference type="NCBI Taxonomy" id="79200"/>
    <lineage>
        <taxon>Eukaryota</taxon>
        <taxon>Viridiplantae</taxon>
        <taxon>Streptophyta</taxon>
        <taxon>Embryophyta</taxon>
        <taxon>Tracheophyta</taxon>
        <taxon>Spermatophyta</taxon>
        <taxon>Magnoliopsida</taxon>
        <taxon>eudicotyledons</taxon>
        <taxon>Gunneridae</taxon>
        <taxon>Pentapetalae</taxon>
        <taxon>asterids</taxon>
        <taxon>campanulids</taxon>
        <taxon>Apiales</taxon>
        <taxon>Apiaceae</taxon>
        <taxon>Apioideae</taxon>
        <taxon>Scandiceae</taxon>
        <taxon>Daucinae</taxon>
        <taxon>Daucus</taxon>
        <taxon>Daucus sect. Daucus</taxon>
    </lineage>
</organism>
<reference evidence="1" key="1">
    <citation type="journal article" date="2016" name="Nat. Genet.">
        <title>A high-quality carrot genome assembly provides new insights into carotenoid accumulation and asterid genome evolution.</title>
        <authorList>
            <person name="Iorizzo M."/>
            <person name="Ellison S."/>
            <person name="Senalik D."/>
            <person name="Zeng P."/>
            <person name="Satapoomin P."/>
            <person name="Huang J."/>
            <person name="Bowman M."/>
            <person name="Iovene M."/>
            <person name="Sanseverino W."/>
            <person name="Cavagnaro P."/>
            <person name="Yildiz M."/>
            <person name="Macko-Podgorni A."/>
            <person name="Moranska E."/>
            <person name="Grzebelus E."/>
            <person name="Grzebelus D."/>
            <person name="Ashrafi H."/>
            <person name="Zheng Z."/>
            <person name="Cheng S."/>
            <person name="Spooner D."/>
            <person name="Van Deynze A."/>
            <person name="Simon P."/>
        </authorList>
    </citation>
    <scope>NUCLEOTIDE SEQUENCE</scope>
    <source>
        <tissue evidence="1">Leaf</tissue>
    </source>
</reference>
<dbReference type="AlphaFoldDB" id="A0A164SXZ8"/>
<name>A0A164SXZ8_DAUCS</name>
<dbReference type="Proteomes" id="UP000077755">
    <property type="component" value="Chromosome 7"/>
</dbReference>
<keyword evidence="2" id="KW-1185">Reference proteome</keyword>
<dbReference type="EMBL" id="CP093349">
    <property type="protein sequence ID" value="WOH08028.1"/>
    <property type="molecule type" value="Genomic_DNA"/>
</dbReference>